<accession>A0A1H8Q330</accession>
<dbReference type="Pfam" id="PF01569">
    <property type="entry name" value="PAP2"/>
    <property type="match status" value="1"/>
</dbReference>
<dbReference type="InterPro" id="IPR000326">
    <property type="entry name" value="PAP2/HPO"/>
</dbReference>
<keyword evidence="1" id="KW-1133">Transmembrane helix</keyword>
<feature type="transmembrane region" description="Helical" evidence="1">
    <location>
        <begin position="155"/>
        <end position="174"/>
    </location>
</feature>
<feature type="transmembrane region" description="Helical" evidence="1">
    <location>
        <begin position="80"/>
        <end position="101"/>
    </location>
</feature>
<dbReference type="SUPFAM" id="SSF48317">
    <property type="entry name" value="Acid phosphatase/Vanadium-dependent haloperoxidase"/>
    <property type="match status" value="1"/>
</dbReference>
<dbReference type="Proteomes" id="UP000199300">
    <property type="component" value="Unassembled WGS sequence"/>
</dbReference>
<protein>
    <submittedName>
        <fullName evidence="3">Undecaprenyl-diphosphatase</fullName>
    </submittedName>
</protein>
<evidence type="ECO:0000259" key="2">
    <source>
        <dbReference type="SMART" id="SM00014"/>
    </source>
</evidence>
<dbReference type="PANTHER" id="PTHR14969:SF13">
    <property type="entry name" value="AT30094P"/>
    <property type="match status" value="1"/>
</dbReference>
<dbReference type="Gene3D" id="1.20.144.10">
    <property type="entry name" value="Phosphatidic acid phosphatase type 2/haloperoxidase"/>
    <property type="match status" value="1"/>
</dbReference>
<dbReference type="STRING" id="872970.SAMN04488134_10826"/>
<feature type="transmembrane region" description="Helical" evidence="1">
    <location>
        <begin position="180"/>
        <end position="201"/>
    </location>
</feature>
<keyword evidence="1" id="KW-0812">Transmembrane</keyword>
<feature type="domain" description="Phosphatidic acid phosphatase type 2/haloperoxidase" evidence="2">
    <location>
        <begin position="78"/>
        <end position="198"/>
    </location>
</feature>
<dbReference type="PANTHER" id="PTHR14969">
    <property type="entry name" value="SPHINGOSINE-1-PHOSPHATE PHOSPHOHYDROLASE"/>
    <property type="match status" value="1"/>
</dbReference>
<keyword evidence="4" id="KW-1185">Reference proteome</keyword>
<organism evidence="3 4">
    <name type="scientific">Amphibacillus marinus</name>
    <dbReference type="NCBI Taxonomy" id="872970"/>
    <lineage>
        <taxon>Bacteria</taxon>
        <taxon>Bacillati</taxon>
        <taxon>Bacillota</taxon>
        <taxon>Bacilli</taxon>
        <taxon>Bacillales</taxon>
        <taxon>Bacillaceae</taxon>
        <taxon>Amphibacillus</taxon>
    </lineage>
</organism>
<gene>
    <name evidence="3" type="ORF">SAMN04488134_10826</name>
</gene>
<proteinExistence type="predicted"/>
<evidence type="ECO:0000313" key="3">
    <source>
        <dbReference type="EMBL" id="SEO48642.1"/>
    </source>
</evidence>
<reference evidence="3 4" key="1">
    <citation type="submission" date="2016-10" db="EMBL/GenBank/DDBJ databases">
        <authorList>
            <person name="de Groot N.N."/>
        </authorList>
    </citation>
    <scope>NUCLEOTIDE SEQUENCE [LARGE SCALE GENOMIC DNA]</scope>
    <source>
        <strain evidence="3 4">CGMCC 1.10434</strain>
    </source>
</reference>
<dbReference type="SMART" id="SM00014">
    <property type="entry name" value="acidPPc"/>
    <property type="match status" value="1"/>
</dbReference>
<dbReference type="RefSeq" id="WP_177178283.1">
    <property type="nucleotide sequence ID" value="NZ_FODJ01000008.1"/>
</dbReference>
<dbReference type="EMBL" id="FODJ01000008">
    <property type="protein sequence ID" value="SEO48642.1"/>
    <property type="molecule type" value="Genomic_DNA"/>
</dbReference>
<evidence type="ECO:0000256" key="1">
    <source>
        <dbReference type="SAM" id="Phobius"/>
    </source>
</evidence>
<name>A0A1H8Q330_9BACI</name>
<keyword evidence="1" id="KW-0472">Membrane</keyword>
<evidence type="ECO:0000313" key="4">
    <source>
        <dbReference type="Proteomes" id="UP000199300"/>
    </source>
</evidence>
<feature type="transmembrane region" description="Helical" evidence="1">
    <location>
        <begin position="48"/>
        <end position="73"/>
    </location>
</feature>
<dbReference type="InterPro" id="IPR036938">
    <property type="entry name" value="PAP2/HPO_sf"/>
</dbReference>
<dbReference type="AlphaFoldDB" id="A0A1H8Q330"/>
<feature type="transmembrane region" description="Helical" evidence="1">
    <location>
        <begin position="121"/>
        <end position="143"/>
    </location>
</feature>
<sequence>MTKISKITLPLTIFLITSLSMVLNQAGIDQLGHSLRLKLVEQPFTPLLNRFGLLGSVEFMIICSLVTISYLLLKRYYLLTFLFLSVNATGIILNFFVKILFQRERPGSERVIRLFNFELELASYSFPSGHVMRVTILVLSLLYLVKFLFTSSKKILLNGLAGGCILLVALNRIISNAHFLTDVIAAISLSLTFFYIIIYWFQSTKFYSTCSPPS</sequence>